<organism evidence="2 3">
    <name type="scientific">Streptomyces hyderabadensis</name>
    <dbReference type="NCBI Taxonomy" id="598549"/>
    <lineage>
        <taxon>Bacteria</taxon>
        <taxon>Bacillati</taxon>
        <taxon>Actinomycetota</taxon>
        <taxon>Actinomycetes</taxon>
        <taxon>Kitasatosporales</taxon>
        <taxon>Streptomycetaceae</taxon>
        <taxon>Streptomyces</taxon>
    </lineage>
</organism>
<evidence type="ECO:0000313" key="2">
    <source>
        <dbReference type="EMBL" id="GAA4970292.1"/>
    </source>
</evidence>
<protein>
    <submittedName>
        <fullName evidence="2">Uncharacterized protein</fullName>
    </submittedName>
</protein>
<feature type="region of interest" description="Disordered" evidence="1">
    <location>
        <begin position="27"/>
        <end position="58"/>
    </location>
</feature>
<gene>
    <name evidence="2" type="ORF">GCM10023257_02750</name>
</gene>
<dbReference type="Proteomes" id="UP001500610">
    <property type="component" value="Unassembled WGS sequence"/>
</dbReference>
<dbReference type="EMBL" id="BAABIV010000001">
    <property type="protein sequence ID" value="GAA4970292.1"/>
    <property type="molecule type" value="Genomic_DNA"/>
</dbReference>
<evidence type="ECO:0000256" key="1">
    <source>
        <dbReference type="SAM" id="MobiDB-lite"/>
    </source>
</evidence>
<keyword evidence="3" id="KW-1185">Reference proteome</keyword>
<sequence length="58" mass="6073">MIYATNCNAPLRGAGLCHVRLRRVGATSHDAPAPGDEPLHAPPAHSAPGGAVRHNRTR</sequence>
<feature type="compositionally biased region" description="Low complexity" evidence="1">
    <location>
        <begin position="42"/>
        <end position="51"/>
    </location>
</feature>
<accession>A0ABP9HGC6</accession>
<comment type="caution">
    <text evidence="2">The sequence shown here is derived from an EMBL/GenBank/DDBJ whole genome shotgun (WGS) entry which is preliminary data.</text>
</comment>
<name>A0ABP9HGC6_9ACTN</name>
<reference evidence="3" key="1">
    <citation type="journal article" date="2019" name="Int. J. Syst. Evol. Microbiol.">
        <title>The Global Catalogue of Microorganisms (GCM) 10K type strain sequencing project: providing services to taxonomists for standard genome sequencing and annotation.</title>
        <authorList>
            <consortium name="The Broad Institute Genomics Platform"/>
            <consortium name="The Broad Institute Genome Sequencing Center for Infectious Disease"/>
            <person name="Wu L."/>
            <person name="Ma J."/>
        </authorList>
    </citation>
    <scope>NUCLEOTIDE SEQUENCE [LARGE SCALE GENOMIC DNA]</scope>
    <source>
        <strain evidence="3">JCM 17657</strain>
    </source>
</reference>
<evidence type="ECO:0000313" key="3">
    <source>
        <dbReference type="Proteomes" id="UP001500610"/>
    </source>
</evidence>
<proteinExistence type="predicted"/>